<feature type="non-terminal residue" evidence="2">
    <location>
        <position position="1"/>
    </location>
</feature>
<dbReference type="PROSITE" id="PS50994">
    <property type="entry name" value="INTEGRASE"/>
    <property type="match status" value="1"/>
</dbReference>
<evidence type="ECO:0000313" key="3">
    <source>
        <dbReference type="Proteomes" id="UP000663836"/>
    </source>
</evidence>
<dbReference type="PANTHER" id="PTHR37984">
    <property type="entry name" value="PROTEIN CBG26694"/>
    <property type="match status" value="1"/>
</dbReference>
<dbReference type="InterPro" id="IPR041588">
    <property type="entry name" value="Integrase_H2C2"/>
</dbReference>
<dbReference type="InterPro" id="IPR050951">
    <property type="entry name" value="Retrovirus_Pol_polyprotein"/>
</dbReference>
<dbReference type="Gene3D" id="1.10.340.70">
    <property type="match status" value="1"/>
</dbReference>
<feature type="domain" description="Integrase catalytic" evidence="1">
    <location>
        <begin position="151"/>
        <end position="246"/>
    </location>
</feature>
<dbReference type="Proteomes" id="UP000663836">
    <property type="component" value="Unassembled WGS sequence"/>
</dbReference>
<name>A0A820DH68_9BILA</name>
<dbReference type="Pfam" id="PF17921">
    <property type="entry name" value="Integrase_H2C2"/>
    <property type="match status" value="1"/>
</dbReference>
<dbReference type="InterPro" id="IPR012337">
    <property type="entry name" value="RNaseH-like_sf"/>
</dbReference>
<dbReference type="InterPro" id="IPR001584">
    <property type="entry name" value="Integrase_cat-core"/>
</dbReference>
<accession>A0A820DH68</accession>
<dbReference type="PANTHER" id="PTHR37984:SF15">
    <property type="entry name" value="INTEGRASE CATALYTIC DOMAIN-CONTAINING PROTEIN"/>
    <property type="match status" value="1"/>
</dbReference>
<evidence type="ECO:0000313" key="2">
    <source>
        <dbReference type="EMBL" id="CAF4232106.1"/>
    </source>
</evidence>
<dbReference type="Gene3D" id="3.30.420.10">
    <property type="entry name" value="Ribonuclease H-like superfamily/Ribonuclease H"/>
    <property type="match status" value="1"/>
</dbReference>
<reference evidence="2" key="1">
    <citation type="submission" date="2021-02" db="EMBL/GenBank/DDBJ databases">
        <authorList>
            <person name="Nowell W R."/>
        </authorList>
    </citation>
    <scope>NUCLEOTIDE SEQUENCE</scope>
</reference>
<dbReference type="GO" id="GO:0003676">
    <property type="term" value="F:nucleic acid binding"/>
    <property type="evidence" value="ECO:0007669"/>
    <property type="project" value="InterPro"/>
</dbReference>
<sequence>MDRISILLQEFNIEKIMHIKGQHNCLADYLSRRPIQNDEEIFDEDYGISMLFQWEPLETVHVPVNHPPFIGAVVTRSKMKQIKQQQNENDKITLPTWSFWHSMNVFKKLKNKFWWPNMKQSIIQHIQSCLPCQQHNISRTKKLGRLNPIPTTEGPFQLIGIDYCGPFKPTPHGNQYVLCVTDYFTRWITAIALPDCSAQTTAPALFNNYICQYGVPLAILSDQGTHFKNQLIESIAELIGYNHIFF</sequence>
<organism evidence="2 3">
    <name type="scientific">Rotaria sordida</name>
    <dbReference type="NCBI Taxonomy" id="392033"/>
    <lineage>
        <taxon>Eukaryota</taxon>
        <taxon>Metazoa</taxon>
        <taxon>Spiralia</taxon>
        <taxon>Gnathifera</taxon>
        <taxon>Rotifera</taxon>
        <taxon>Eurotatoria</taxon>
        <taxon>Bdelloidea</taxon>
        <taxon>Philodinida</taxon>
        <taxon>Philodinidae</taxon>
        <taxon>Rotaria</taxon>
    </lineage>
</organism>
<comment type="caution">
    <text evidence="2">The sequence shown here is derived from an EMBL/GenBank/DDBJ whole genome shotgun (WGS) entry which is preliminary data.</text>
</comment>
<dbReference type="SUPFAM" id="SSF53098">
    <property type="entry name" value="Ribonuclease H-like"/>
    <property type="match status" value="1"/>
</dbReference>
<dbReference type="GO" id="GO:0015074">
    <property type="term" value="P:DNA integration"/>
    <property type="evidence" value="ECO:0007669"/>
    <property type="project" value="InterPro"/>
</dbReference>
<evidence type="ECO:0000259" key="1">
    <source>
        <dbReference type="PROSITE" id="PS50994"/>
    </source>
</evidence>
<dbReference type="EMBL" id="CAJOBD010019009">
    <property type="protein sequence ID" value="CAF4232106.1"/>
    <property type="molecule type" value="Genomic_DNA"/>
</dbReference>
<gene>
    <name evidence="2" type="ORF">JBS370_LOCUS37921</name>
</gene>
<protein>
    <recommendedName>
        <fullName evidence="1">Integrase catalytic domain-containing protein</fullName>
    </recommendedName>
</protein>
<dbReference type="AlphaFoldDB" id="A0A820DH68"/>
<dbReference type="Pfam" id="PF00665">
    <property type="entry name" value="rve"/>
    <property type="match status" value="1"/>
</dbReference>
<proteinExistence type="predicted"/>
<dbReference type="InterPro" id="IPR036397">
    <property type="entry name" value="RNaseH_sf"/>
</dbReference>